<dbReference type="SUPFAM" id="SSF52540">
    <property type="entry name" value="P-loop containing nucleoside triphosphate hydrolases"/>
    <property type="match status" value="1"/>
</dbReference>
<proteinExistence type="predicted"/>
<dbReference type="EMBL" id="SNRY01001087">
    <property type="protein sequence ID" value="KAA6333651.1"/>
    <property type="molecule type" value="Genomic_DNA"/>
</dbReference>
<dbReference type="Gene3D" id="3.40.50.300">
    <property type="entry name" value="P-loop containing nucleotide triphosphate hydrolases"/>
    <property type="match status" value="1"/>
</dbReference>
<sequence length="512" mass="58816">MFLRYLLDVHNVKINREIDVFDLIINGVLKHFKSTTITNGQELGEIWNDFINESKKKAGRGKAFPAAPQKRNSVNRKLQVFNDAINKLFLSGSSDYLAPFINKNLRKLYPELSIEFSRKLPTIDNNGNIASKCKILLEVTMNNIPLKDKNPQLSLNESKLSAIAICIFLGAIIKQSPFSPKIKPLFLDDILIGLDSENRLRLLHLLWEGGVSEPDKVFKDFQIFITTYDRHWYEIAKLHLTGWKFIEFYKGIEGPEIIHNQKTFLEKARTYFNAYDFPASANYLRKECERTLKNKLLQTYTVEDGVKELVKPPKLETLIDRLKVYYEDLGIQPPEKLVTTLQNYKSILFNPMSHSDIESPIYKHDLELAFKTIEELNTIPLPVRTLILKKGIIFNFRLDRINYVAELELAKDVYVVNDNGVKTISPVSFYFKKWIREGVEYAKDTGNPPKANTNIDRLTKIKESPYDVVKIVAGMNITCNDCGVANSDEKEVMENILINGDTLWGIVDKGKQ</sequence>
<protein>
    <submittedName>
        <fullName evidence="1">Uncharacterized protein</fullName>
    </submittedName>
</protein>
<organism evidence="1">
    <name type="scientific">termite gut metagenome</name>
    <dbReference type="NCBI Taxonomy" id="433724"/>
    <lineage>
        <taxon>unclassified sequences</taxon>
        <taxon>metagenomes</taxon>
        <taxon>organismal metagenomes</taxon>
    </lineage>
</organism>
<comment type="caution">
    <text evidence="1">The sequence shown here is derived from an EMBL/GenBank/DDBJ whole genome shotgun (WGS) entry which is preliminary data.</text>
</comment>
<gene>
    <name evidence="1" type="ORF">EZS27_017955</name>
</gene>
<name>A0A5J4RLI8_9ZZZZ</name>
<dbReference type="InterPro" id="IPR027417">
    <property type="entry name" value="P-loop_NTPase"/>
</dbReference>
<evidence type="ECO:0000313" key="1">
    <source>
        <dbReference type="EMBL" id="KAA6333651.1"/>
    </source>
</evidence>
<dbReference type="AlphaFoldDB" id="A0A5J4RLI8"/>
<reference evidence="1" key="1">
    <citation type="submission" date="2019-03" db="EMBL/GenBank/DDBJ databases">
        <title>Single cell metagenomics reveals metabolic interactions within the superorganism composed of flagellate Streblomastix strix and complex community of Bacteroidetes bacteria on its surface.</title>
        <authorList>
            <person name="Treitli S.C."/>
            <person name="Kolisko M."/>
            <person name="Husnik F."/>
            <person name="Keeling P."/>
            <person name="Hampl V."/>
        </authorList>
    </citation>
    <scope>NUCLEOTIDE SEQUENCE</scope>
    <source>
        <strain evidence="1">STM</strain>
    </source>
</reference>
<accession>A0A5J4RLI8</accession>